<comment type="caution">
    <text evidence="5">The sequence shown here is derived from an EMBL/GenBank/DDBJ whole genome shotgun (WGS) entry which is preliminary data.</text>
</comment>
<dbReference type="AlphaFoldDB" id="A0A3A9JFN3"/>
<dbReference type="SUPFAM" id="SSF53822">
    <property type="entry name" value="Periplasmic binding protein-like I"/>
    <property type="match status" value="1"/>
</dbReference>
<evidence type="ECO:0000256" key="1">
    <source>
        <dbReference type="ARBA" id="ARBA00010062"/>
    </source>
</evidence>
<evidence type="ECO:0000313" key="8">
    <source>
        <dbReference type="Proteomes" id="UP000278036"/>
    </source>
</evidence>
<evidence type="ECO:0000313" key="7">
    <source>
        <dbReference type="Proteomes" id="UP000274097"/>
    </source>
</evidence>
<keyword evidence="3" id="KW-0813">Transport</keyword>
<dbReference type="Proteomes" id="UP000274097">
    <property type="component" value="Unassembled WGS sequence"/>
</dbReference>
<evidence type="ECO:0000256" key="3">
    <source>
        <dbReference type="ARBA" id="ARBA00022970"/>
    </source>
</evidence>
<dbReference type="GO" id="GO:0006865">
    <property type="term" value="P:amino acid transport"/>
    <property type="evidence" value="ECO:0007669"/>
    <property type="project" value="UniProtKB-KW"/>
</dbReference>
<organism evidence="5 8">
    <name type="scientific">Teichococcus wenyumeiae</name>
    <dbReference type="NCBI Taxonomy" id="2478470"/>
    <lineage>
        <taxon>Bacteria</taxon>
        <taxon>Pseudomonadati</taxon>
        <taxon>Pseudomonadota</taxon>
        <taxon>Alphaproteobacteria</taxon>
        <taxon>Acetobacterales</taxon>
        <taxon>Roseomonadaceae</taxon>
        <taxon>Roseomonas</taxon>
    </lineage>
</organism>
<evidence type="ECO:0000313" key="6">
    <source>
        <dbReference type="EMBL" id="RMI26921.1"/>
    </source>
</evidence>
<dbReference type="InterPro" id="IPR028081">
    <property type="entry name" value="Leu-bd"/>
</dbReference>
<keyword evidence="3" id="KW-0029">Amino-acid transport</keyword>
<dbReference type="InterPro" id="IPR028082">
    <property type="entry name" value="Peripla_BP_I"/>
</dbReference>
<name>A0A3A9JFN3_9PROT</name>
<sequence length="419" mass="45006">MRGCNAPISAPADTSRRRIRIMAIKRRDLMAATAAALALPALRNPALAAADELVIGFSHVATGPLQSLLITNKVPMEMALADINAAGGVNGKKLRVSTFDTAGDPRQAQVAVRRFAEDEGALCILGPASSGECRVAFPAGERLGIVQCSNSATAPGITDKMTFAFRDTSDELTQFRRLLKVMKAKGMAAGSASIIYATDEFISKTLGESVFPQAFKEAGIPVAKAVGFPIQAFDVSAQVGELMRNPTDIVALGGTIEPAVKVLKELRRQGHKGRMIGSGVMSDPTLPDKVGADGEGVLYPSFFYSGLNDRTRAFTARFAEGTKQAGLPRTSPHHTDAATYDIVQIYAEAMRRAQVTGEPGKLKAERIAIRDQMQKMESWNWEGVLGRTWFYPDGAARLPAHVIEVRDGKLQLLDSLYEG</sequence>
<dbReference type="Gene3D" id="3.40.50.2300">
    <property type="match status" value="2"/>
</dbReference>
<dbReference type="PANTHER" id="PTHR30483:SF6">
    <property type="entry name" value="PERIPLASMIC BINDING PROTEIN OF ABC TRANSPORTER FOR NATURAL AMINO ACIDS"/>
    <property type="match status" value="1"/>
</dbReference>
<comment type="similarity">
    <text evidence="1">Belongs to the leucine-binding protein family.</text>
</comment>
<proteinExistence type="inferred from homology"/>
<dbReference type="Pfam" id="PF13458">
    <property type="entry name" value="Peripla_BP_6"/>
    <property type="match status" value="1"/>
</dbReference>
<protein>
    <submittedName>
        <fullName evidence="5">ABC transporter substrate-binding protein</fullName>
    </submittedName>
</protein>
<dbReference type="InterPro" id="IPR051010">
    <property type="entry name" value="BCAA_transport"/>
</dbReference>
<dbReference type="PANTHER" id="PTHR30483">
    <property type="entry name" value="LEUCINE-SPECIFIC-BINDING PROTEIN"/>
    <property type="match status" value="1"/>
</dbReference>
<keyword evidence="7" id="KW-1185">Reference proteome</keyword>
<dbReference type="EMBL" id="RAQU01000159">
    <property type="protein sequence ID" value="RKK02364.1"/>
    <property type="molecule type" value="Genomic_DNA"/>
</dbReference>
<accession>A0A3A9JFN3</accession>
<keyword evidence="2" id="KW-0732">Signal</keyword>
<dbReference type="Proteomes" id="UP000278036">
    <property type="component" value="Unassembled WGS sequence"/>
</dbReference>
<evidence type="ECO:0000256" key="2">
    <source>
        <dbReference type="ARBA" id="ARBA00022729"/>
    </source>
</evidence>
<feature type="domain" description="Leucine-binding protein" evidence="4">
    <location>
        <begin position="54"/>
        <end position="408"/>
    </location>
</feature>
<dbReference type="EMBL" id="RFLX01000001">
    <property type="protein sequence ID" value="RMI26921.1"/>
    <property type="molecule type" value="Genomic_DNA"/>
</dbReference>
<evidence type="ECO:0000313" key="5">
    <source>
        <dbReference type="EMBL" id="RKK02364.1"/>
    </source>
</evidence>
<reference evidence="5 8" key="1">
    <citation type="submission" date="2018-09" db="EMBL/GenBank/DDBJ databases">
        <title>Roseomonas sp. nov., isolated from feces of Tibetan antelopes in the Qinghai-Tibet plateau, China.</title>
        <authorList>
            <person name="Tian Z."/>
        </authorList>
    </citation>
    <scope>NUCLEOTIDE SEQUENCE [LARGE SCALE GENOMIC DNA]</scope>
    <source>
        <strain evidence="6 7">Z23</strain>
        <strain evidence="5 8">Z24</strain>
    </source>
</reference>
<evidence type="ECO:0000259" key="4">
    <source>
        <dbReference type="Pfam" id="PF13458"/>
    </source>
</evidence>
<dbReference type="InParanoid" id="A0A3A9JFN3"/>
<gene>
    <name evidence="5" type="ORF">D6Z83_20140</name>
    <name evidence="6" type="ORF">EBE87_00575</name>
</gene>